<comment type="caution">
    <text evidence="2">The sequence shown here is derived from an EMBL/GenBank/DDBJ whole genome shotgun (WGS) entry which is preliminary data.</text>
</comment>
<feature type="chain" id="PRO_5034881808" evidence="1">
    <location>
        <begin position="20"/>
        <end position="124"/>
    </location>
</feature>
<gene>
    <name evidence="2" type="ORF">DFP72DRAFT_400251</name>
</gene>
<reference evidence="2 3" key="1">
    <citation type="submission" date="2020-07" db="EMBL/GenBank/DDBJ databases">
        <title>Comparative genomics of pyrophilous fungi reveals a link between fire events and developmental genes.</title>
        <authorList>
            <consortium name="DOE Joint Genome Institute"/>
            <person name="Steindorff A.S."/>
            <person name="Carver A."/>
            <person name="Calhoun S."/>
            <person name="Stillman K."/>
            <person name="Liu H."/>
            <person name="Lipzen A."/>
            <person name="Pangilinan J."/>
            <person name="Labutti K."/>
            <person name="Bruns T.D."/>
            <person name="Grigoriev I.V."/>
        </authorList>
    </citation>
    <scope>NUCLEOTIDE SEQUENCE [LARGE SCALE GENOMIC DNA]</scope>
    <source>
        <strain evidence="2 3">CBS 144469</strain>
    </source>
</reference>
<evidence type="ECO:0000313" key="3">
    <source>
        <dbReference type="Proteomes" id="UP000521943"/>
    </source>
</evidence>
<evidence type="ECO:0000256" key="1">
    <source>
        <dbReference type="SAM" id="SignalP"/>
    </source>
</evidence>
<keyword evidence="3" id="KW-1185">Reference proteome</keyword>
<feature type="signal peptide" evidence="1">
    <location>
        <begin position="1"/>
        <end position="19"/>
    </location>
</feature>
<keyword evidence="1" id="KW-0732">Signal</keyword>
<proteinExistence type="predicted"/>
<dbReference type="AlphaFoldDB" id="A0A8H6M674"/>
<name>A0A8H6M674_9AGAR</name>
<organism evidence="2 3">
    <name type="scientific">Ephemerocybe angulata</name>
    <dbReference type="NCBI Taxonomy" id="980116"/>
    <lineage>
        <taxon>Eukaryota</taxon>
        <taxon>Fungi</taxon>
        <taxon>Dikarya</taxon>
        <taxon>Basidiomycota</taxon>
        <taxon>Agaricomycotina</taxon>
        <taxon>Agaricomycetes</taxon>
        <taxon>Agaricomycetidae</taxon>
        <taxon>Agaricales</taxon>
        <taxon>Agaricineae</taxon>
        <taxon>Psathyrellaceae</taxon>
        <taxon>Ephemerocybe</taxon>
    </lineage>
</organism>
<protein>
    <submittedName>
        <fullName evidence="2">Uncharacterized protein</fullName>
    </submittedName>
</protein>
<sequence>MHLRCASTSLALTITPLVSFPCQLELSLFGKSLHFILTHSDIDFALFSNARTSLPLPTRQHTPNTRQPFPSDSPTTFDGLQSAVVHCASSRSIPSYPLPTRLPSSPRVIQFTAGLSHSPLVPAY</sequence>
<dbReference type="EMBL" id="JACGCI010000038">
    <property type="protein sequence ID" value="KAF6753621.1"/>
    <property type="molecule type" value="Genomic_DNA"/>
</dbReference>
<evidence type="ECO:0000313" key="2">
    <source>
        <dbReference type="EMBL" id="KAF6753621.1"/>
    </source>
</evidence>
<dbReference type="Proteomes" id="UP000521943">
    <property type="component" value="Unassembled WGS sequence"/>
</dbReference>
<accession>A0A8H6M674</accession>